<comment type="caution">
    <text evidence="2">The sequence shown here is derived from an EMBL/GenBank/DDBJ whole genome shotgun (WGS) entry which is preliminary data.</text>
</comment>
<evidence type="ECO:0000256" key="1">
    <source>
        <dbReference type="SAM" id="SignalP"/>
    </source>
</evidence>
<dbReference type="AlphaFoldDB" id="A0A4Z0L6N8"/>
<evidence type="ECO:0000313" key="2">
    <source>
        <dbReference type="EMBL" id="TGD57953.1"/>
    </source>
</evidence>
<keyword evidence="1" id="KW-0732">Signal</keyword>
<dbReference type="RefSeq" id="WP_135526125.1">
    <property type="nucleotide sequence ID" value="NZ_SRLH01000004.1"/>
</dbReference>
<protein>
    <submittedName>
        <fullName evidence="2">Uncharacterized protein</fullName>
    </submittedName>
</protein>
<evidence type="ECO:0000313" key="3">
    <source>
        <dbReference type="Proteomes" id="UP000297407"/>
    </source>
</evidence>
<reference evidence="2 3" key="1">
    <citation type="submission" date="2019-04" db="EMBL/GenBank/DDBJ databases">
        <title>Flavobacterium sp. strain DS2-A Genome sequencing and assembly.</title>
        <authorList>
            <person name="Kim I."/>
        </authorList>
    </citation>
    <scope>NUCLEOTIDE SEQUENCE [LARGE SCALE GENOMIC DNA]</scope>
    <source>
        <strain evidence="2 3">DS2-A</strain>
    </source>
</reference>
<feature type="chain" id="PRO_5021312840" evidence="1">
    <location>
        <begin position="22"/>
        <end position="239"/>
    </location>
</feature>
<sequence>MKKQVAIAALLLVWNTHSALSQEWKNLKCYQKETGNLTLQQGCWLKKDRKKQNDAWKQANAFNISVENGNLKYKTISQIRDFYAWFDAERKRQGHEIQWISVAGIVTRQLSKLDAGIIRFLIVRNKEVVAFGNEGSQKVFEFAYPRLREVYFSKNLITGTDADQWDLAYGTAEQCDILEPLYRKLSPRALRKLDRMAKGKGLFTFGVPKKMRYVGSIEDCHDRVQHGMDKILPLSPSFE</sequence>
<dbReference type="OrthoDB" id="758464at2"/>
<feature type="signal peptide" evidence="1">
    <location>
        <begin position="1"/>
        <end position="21"/>
    </location>
</feature>
<dbReference type="EMBL" id="SRLH01000004">
    <property type="protein sequence ID" value="TGD57953.1"/>
    <property type="molecule type" value="Genomic_DNA"/>
</dbReference>
<gene>
    <name evidence="2" type="ORF">E4635_08045</name>
</gene>
<keyword evidence="3" id="KW-1185">Reference proteome</keyword>
<name>A0A4Z0L6N8_9FLAO</name>
<organism evidence="2 3">
    <name type="scientific">Flavobacterium humi</name>
    <dbReference type="NCBI Taxonomy" id="2562683"/>
    <lineage>
        <taxon>Bacteria</taxon>
        <taxon>Pseudomonadati</taxon>
        <taxon>Bacteroidota</taxon>
        <taxon>Flavobacteriia</taxon>
        <taxon>Flavobacteriales</taxon>
        <taxon>Flavobacteriaceae</taxon>
        <taxon>Flavobacterium</taxon>
    </lineage>
</organism>
<accession>A0A4Z0L6N8</accession>
<dbReference type="Proteomes" id="UP000297407">
    <property type="component" value="Unassembled WGS sequence"/>
</dbReference>
<proteinExistence type="predicted"/>